<dbReference type="SMART" id="SM00737">
    <property type="entry name" value="ML"/>
    <property type="match status" value="1"/>
</dbReference>
<evidence type="ECO:0000256" key="1">
    <source>
        <dbReference type="ARBA" id="ARBA00004613"/>
    </source>
</evidence>
<dbReference type="FunFam" id="2.60.40.770:FF:000001">
    <property type="entry name" value="NPC intracellular cholesterol transporter 2"/>
    <property type="match status" value="1"/>
</dbReference>
<reference evidence="8" key="1">
    <citation type="submission" date="2022-01" db="EMBL/GenBank/DDBJ databases">
        <authorList>
            <person name="King R."/>
        </authorList>
    </citation>
    <scope>NUCLEOTIDE SEQUENCE</scope>
</reference>
<dbReference type="OrthoDB" id="4937502at2759"/>
<comment type="similarity">
    <text evidence="2">Belongs to the NPC2 family.</text>
</comment>
<dbReference type="InterPro" id="IPR003172">
    <property type="entry name" value="ML_dom"/>
</dbReference>
<dbReference type="CDD" id="cd00916">
    <property type="entry name" value="Npc2_like"/>
    <property type="match status" value="1"/>
</dbReference>
<dbReference type="PANTHER" id="PTHR11306">
    <property type="entry name" value="NIEMANN PICK TYPE C2 PROTEIN NPC2-RELATED"/>
    <property type="match status" value="1"/>
</dbReference>
<dbReference type="InterPro" id="IPR033916">
    <property type="entry name" value="ML_Npc2-like"/>
</dbReference>
<feature type="chain" id="PRO_5040293544" description="MD-2-related lipid-recognition domain-containing protein" evidence="6">
    <location>
        <begin position="23"/>
        <end position="159"/>
    </location>
</feature>
<dbReference type="PANTHER" id="PTHR11306:SF36">
    <property type="entry name" value="NIEMANN-PICK TYPE C-2C-RELATED"/>
    <property type="match status" value="1"/>
</dbReference>
<evidence type="ECO:0000256" key="2">
    <source>
        <dbReference type="ARBA" id="ARBA00006370"/>
    </source>
</evidence>
<dbReference type="InterPro" id="IPR039670">
    <property type="entry name" value="NPC2-like"/>
</dbReference>
<keyword evidence="3" id="KW-0964">Secreted</keyword>
<gene>
    <name evidence="8" type="ORF">PSYICH_LOCUS7343</name>
</gene>
<evidence type="ECO:0000256" key="5">
    <source>
        <dbReference type="ARBA" id="ARBA00023157"/>
    </source>
</evidence>
<protein>
    <recommendedName>
        <fullName evidence="7">MD-2-related lipid-recognition domain-containing protein</fullName>
    </recommendedName>
</protein>
<evidence type="ECO:0000313" key="9">
    <source>
        <dbReference type="Proteomes" id="UP001153636"/>
    </source>
</evidence>
<evidence type="ECO:0000256" key="4">
    <source>
        <dbReference type="ARBA" id="ARBA00022729"/>
    </source>
</evidence>
<dbReference type="Gene3D" id="2.60.40.770">
    <property type="match status" value="1"/>
</dbReference>
<dbReference type="GO" id="GO:0005576">
    <property type="term" value="C:extracellular region"/>
    <property type="evidence" value="ECO:0007669"/>
    <property type="project" value="UniProtKB-SubCell"/>
</dbReference>
<keyword evidence="4 6" id="KW-0732">Signal</keyword>
<dbReference type="EMBL" id="OV651814">
    <property type="protein sequence ID" value="CAH1106319.1"/>
    <property type="molecule type" value="Genomic_DNA"/>
</dbReference>
<sequence length="159" mass="17609">MYSSNSLIFAITVLCLGSCCLADSKFEWTDCGSESGSLIDVVVKDCFTKKCPLKRNENASLTITFKSKVASSNVTAVVNGEVLGFKQKFNLPNPYACEEVGLTCPLEPDCTYTYTNTIFVKPKYPRVSVDIYWELKDDDGENIFCAIIPAQIVSETKKK</sequence>
<feature type="domain" description="MD-2-related lipid-recognition" evidence="7">
    <location>
        <begin position="28"/>
        <end position="150"/>
    </location>
</feature>
<organism evidence="8 9">
    <name type="scientific">Psylliodes chrysocephalus</name>
    <dbReference type="NCBI Taxonomy" id="3402493"/>
    <lineage>
        <taxon>Eukaryota</taxon>
        <taxon>Metazoa</taxon>
        <taxon>Ecdysozoa</taxon>
        <taxon>Arthropoda</taxon>
        <taxon>Hexapoda</taxon>
        <taxon>Insecta</taxon>
        <taxon>Pterygota</taxon>
        <taxon>Neoptera</taxon>
        <taxon>Endopterygota</taxon>
        <taxon>Coleoptera</taxon>
        <taxon>Polyphaga</taxon>
        <taxon>Cucujiformia</taxon>
        <taxon>Chrysomeloidea</taxon>
        <taxon>Chrysomelidae</taxon>
        <taxon>Galerucinae</taxon>
        <taxon>Alticini</taxon>
        <taxon>Psylliodes</taxon>
    </lineage>
</organism>
<evidence type="ECO:0000313" key="8">
    <source>
        <dbReference type="EMBL" id="CAH1106319.1"/>
    </source>
</evidence>
<comment type="subcellular location">
    <subcellularLocation>
        <location evidence="1">Secreted</location>
    </subcellularLocation>
</comment>
<dbReference type="AlphaFoldDB" id="A0A9P0CQ94"/>
<evidence type="ECO:0000256" key="3">
    <source>
        <dbReference type="ARBA" id="ARBA00022525"/>
    </source>
</evidence>
<feature type="signal peptide" evidence="6">
    <location>
        <begin position="1"/>
        <end position="22"/>
    </location>
</feature>
<dbReference type="Pfam" id="PF02221">
    <property type="entry name" value="E1_DerP2_DerF2"/>
    <property type="match status" value="1"/>
</dbReference>
<evidence type="ECO:0000259" key="7">
    <source>
        <dbReference type="SMART" id="SM00737"/>
    </source>
</evidence>
<proteinExistence type="inferred from homology"/>
<evidence type="ECO:0000256" key="6">
    <source>
        <dbReference type="SAM" id="SignalP"/>
    </source>
</evidence>
<dbReference type="SUPFAM" id="SSF81296">
    <property type="entry name" value="E set domains"/>
    <property type="match status" value="1"/>
</dbReference>
<name>A0A9P0CQ94_9CUCU</name>
<keyword evidence="5" id="KW-1015">Disulfide bond</keyword>
<keyword evidence="9" id="KW-1185">Reference proteome</keyword>
<dbReference type="GO" id="GO:0032934">
    <property type="term" value="F:sterol binding"/>
    <property type="evidence" value="ECO:0007669"/>
    <property type="project" value="InterPro"/>
</dbReference>
<dbReference type="GO" id="GO:0032367">
    <property type="term" value="P:intracellular cholesterol transport"/>
    <property type="evidence" value="ECO:0007669"/>
    <property type="project" value="InterPro"/>
</dbReference>
<dbReference type="Proteomes" id="UP001153636">
    <property type="component" value="Chromosome 2"/>
</dbReference>
<dbReference type="InterPro" id="IPR014756">
    <property type="entry name" value="Ig_E-set"/>
</dbReference>
<accession>A0A9P0CQ94</accession>